<comment type="caution">
    <text evidence="2">The sequence shown here is derived from an EMBL/GenBank/DDBJ whole genome shotgun (WGS) entry which is preliminary data.</text>
</comment>
<reference evidence="2" key="1">
    <citation type="submission" date="2022-07" db="EMBL/GenBank/DDBJ databases">
        <title>Taxonomy of Novel Oxalotrophic and Methylotrophic Bacteria.</title>
        <authorList>
            <person name="Sahin N."/>
            <person name="Tani A."/>
        </authorList>
    </citation>
    <scope>NUCLEOTIDE SEQUENCE</scope>
    <source>
        <strain evidence="2">AM327</strain>
    </source>
</reference>
<feature type="transmembrane region" description="Helical" evidence="1">
    <location>
        <begin position="32"/>
        <end position="50"/>
    </location>
</feature>
<gene>
    <name evidence="2" type="ORF">NBRC110019_02420</name>
</gene>
<feature type="transmembrane region" description="Helical" evidence="1">
    <location>
        <begin position="168"/>
        <end position="187"/>
    </location>
</feature>
<sequence length="227" mass="26580">MFKKKLANFFLALLCLHAVFYCVLYFLDIYGFSRVIAVFSIPLLIVYYVLKSVKIDYFFIVSLTFVFIGDVINSFYPVVYNMYIVLYALNLAYYSYYILRELGDKMTVKNVLLPAIPYTGLYIVTFYYLSAYLRGVSVELILIYNFFMGVFVVSTWIKFMVSKGKGKIYSLVSSTAIILMSILFMFNEFIYFNKIVNDFIINFLFLGAHLFMTLYVVDKENAKYNPK</sequence>
<keyword evidence="3" id="KW-1185">Reference proteome</keyword>
<keyword evidence="1" id="KW-0812">Transmembrane</keyword>
<feature type="transmembrane region" description="Helical" evidence="1">
    <location>
        <begin position="82"/>
        <end position="99"/>
    </location>
</feature>
<keyword evidence="1" id="KW-1133">Transmembrane helix</keyword>
<dbReference type="EMBL" id="BRVP01000002">
    <property type="protein sequence ID" value="GLB51203.1"/>
    <property type="molecule type" value="Genomic_DNA"/>
</dbReference>
<feature type="transmembrane region" description="Helical" evidence="1">
    <location>
        <begin position="57"/>
        <end position="76"/>
    </location>
</feature>
<feature type="transmembrane region" description="Helical" evidence="1">
    <location>
        <begin position="199"/>
        <end position="217"/>
    </location>
</feature>
<evidence type="ECO:0000256" key="1">
    <source>
        <dbReference type="SAM" id="Phobius"/>
    </source>
</evidence>
<dbReference type="Proteomes" id="UP001143545">
    <property type="component" value="Unassembled WGS sequence"/>
</dbReference>
<dbReference type="AlphaFoldDB" id="A0A9W6EV79"/>
<accession>A0A9W6EV79</accession>
<protein>
    <submittedName>
        <fullName evidence="2">Uncharacterized protein</fullName>
    </submittedName>
</protein>
<keyword evidence="1" id="KW-0472">Membrane</keyword>
<proteinExistence type="predicted"/>
<feature type="transmembrane region" description="Helical" evidence="1">
    <location>
        <begin position="111"/>
        <end position="129"/>
    </location>
</feature>
<name>A0A9W6EV79_9FLAO</name>
<evidence type="ECO:0000313" key="3">
    <source>
        <dbReference type="Proteomes" id="UP001143545"/>
    </source>
</evidence>
<feature type="transmembrane region" description="Helical" evidence="1">
    <location>
        <begin position="141"/>
        <end position="161"/>
    </location>
</feature>
<organism evidence="2 3">
    <name type="scientific">Neptunitalea chrysea</name>
    <dbReference type="NCBI Taxonomy" id="1647581"/>
    <lineage>
        <taxon>Bacteria</taxon>
        <taxon>Pseudomonadati</taxon>
        <taxon>Bacteroidota</taxon>
        <taxon>Flavobacteriia</taxon>
        <taxon>Flavobacteriales</taxon>
        <taxon>Flavobacteriaceae</taxon>
        <taxon>Neptunitalea</taxon>
    </lineage>
</organism>
<feature type="transmembrane region" description="Helical" evidence="1">
    <location>
        <begin position="7"/>
        <end position="26"/>
    </location>
</feature>
<dbReference type="RefSeq" id="WP_281751504.1">
    <property type="nucleotide sequence ID" value="NZ_BRVP01000002.1"/>
</dbReference>
<evidence type="ECO:0000313" key="2">
    <source>
        <dbReference type="EMBL" id="GLB51203.1"/>
    </source>
</evidence>